<dbReference type="OMA" id="YSCCQEL"/>
<dbReference type="HOGENOM" id="CLU_268680_0_0_1"/>
<dbReference type="EMBL" id="AACB03000004">
    <property type="protein sequence ID" value="KAE8302245.1"/>
    <property type="molecule type" value="Genomic_DNA"/>
</dbReference>
<organism evidence="1 2">
    <name type="scientific">Giardia intestinalis (strain ATCC 50803 / WB clone C6)</name>
    <name type="common">Giardia lamblia</name>
    <dbReference type="NCBI Taxonomy" id="184922"/>
    <lineage>
        <taxon>Eukaryota</taxon>
        <taxon>Metamonada</taxon>
        <taxon>Diplomonadida</taxon>
        <taxon>Hexamitidae</taxon>
        <taxon>Giardiinae</taxon>
        <taxon>Giardia</taxon>
    </lineage>
</organism>
<reference evidence="1 2" key="1">
    <citation type="journal article" date="2007" name="Science">
        <title>Genomic minimalism in the early diverging intestinal parasite Giardia lamblia.</title>
        <authorList>
            <person name="Morrison H.G."/>
            <person name="McArthur A.G."/>
            <person name="Gillin F.D."/>
            <person name="Aley S.B."/>
            <person name="Adam R.D."/>
            <person name="Olsen G.J."/>
            <person name="Best A.A."/>
            <person name="Cande W.Z."/>
            <person name="Chen F."/>
            <person name="Cipriano M.J."/>
            <person name="Davids B.J."/>
            <person name="Dawson S.C."/>
            <person name="Elmendorf H.G."/>
            <person name="Hehl A.B."/>
            <person name="Holder M.E."/>
            <person name="Huse S.M."/>
            <person name="Kim U.U."/>
            <person name="Lasek-Nesselquist E."/>
            <person name="Manning G."/>
            <person name="Nigam A."/>
            <person name="Nixon J.E."/>
            <person name="Palm D."/>
            <person name="Passamaneck N.E."/>
            <person name="Prabhu A."/>
            <person name="Reich C.I."/>
            <person name="Reiner D.S."/>
            <person name="Samuelson J."/>
            <person name="Svard S.G."/>
            <person name="Sogin M.L."/>
        </authorList>
    </citation>
    <scope>NUCLEOTIDE SEQUENCE [LARGE SCALE GENOMIC DNA]</scope>
    <source>
        <strain evidence="1 2">WB C6</strain>
    </source>
</reference>
<comment type="caution">
    <text evidence="1">The sequence shown here is derived from an EMBL/GenBank/DDBJ whole genome shotgun (WGS) entry which is preliminary data.</text>
</comment>
<dbReference type="GeneID" id="5699119"/>
<evidence type="ECO:0000313" key="2">
    <source>
        <dbReference type="Proteomes" id="UP000001548"/>
    </source>
</evidence>
<protein>
    <submittedName>
        <fullName evidence="1">Uncharacterized protein</fullName>
    </submittedName>
</protein>
<dbReference type="Proteomes" id="UP000001548">
    <property type="component" value="Unassembled WGS sequence"/>
</dbReference>
<dbReference type="AlphaFoldDB" id="A8BM26"/>
<proteinExistence type="predicted"/>
<dbReference type="RefSeq" id="XP_001706232.1">
    <property type="nucleotide sequence ID" value="XM_001706180.1"/>
</dbReference>
<dbReference type="KEGG" id="gla:GL50803_0011712"/>
<name>A8BM26_GIAIC</name>
<evidence type="ECO:0000313" key="1">
    <source>
        <dbReference type="EMBL" id="KAE8302245.1"/>
    </source>
</evidence>
<keyword evidence="2" id="KW-1185">Reference proteome</keyword>
<gene>
    <name evidence="1" type="ORF">GL50803_0011712</name>
</gene>
<sequence length="1221" mass="135245">MEELESAVDSASKGDYSGLTQIQAALQDPTYYLAFSSVLLDSLQSKDIFVFHGLNLLVTAGTAKPSLYHTLKAYVPRLLDAGRTLLATGIAVKTLSKLVAFVVPACFSSDEIHTFCTVLITERFTEVPFLLSVVEDLLFHIATAAVAKQVAAQDTVIRESVIKLVNHVLDSLDRLMDAYCTSNTAPKFNEGNHQVFIIAHLKIITISVKWGALSKTCPAFSTNSDDAFFDTQAKPLPELLNLLETAWYSRSAKLFLLAFLRKDELVYSCCQELFFALATVTYSKAKSSSIICMFVIALLIRFYQFQLSRMDEEDILSRLEMATLELDLGASISEYRPSEYNPIVIAGNFFCSNTWFNIPHNPEDDFFPLQIIQSLILANGPVTMLSILNKNQLTKLLCQFSFTIFFVHMTVSQELGFIVSYLSSLMSIVHASYQACIIGPSLNLVSSGNAQNSSLVLTLNSFLLLIYSVTSAALYISQIQIYMASCLDLLVNKEPTPRNMRLYNVQKCSNNCVQLIRDFSINLHTAVRYCFMPENNDPARFSFVRFCQESAIFERIRDGNALPLADPSKLDSNLAIVVLNSVLFFGIRDELFSFNEEEFVGAQPIYLCMAPTEMLISQQCRLASTAICLIARGLSGECDWGTVVRACFYTQIAIQWVQYMLYDSECATSYSECLSAASCAAISEAIIAVLKCIGSVHDSPGHVHLSTLFLNDAIISTLLLCIDAMNIVKKRPAFPLDVVLRAIKKLDTMCREVPVASTCDFTNFLLKYKSNVLTFSSLLIEHVRPDETFHLTAYVDSLLSVVATAGAQKLTTNPCLIIEILTLLLSASAGGLAALENMSIDDCAGLKNAFLNKVFAAYDVVLPYLEALPNGTNYILSAMFLVRDIFLFAKITIDKWLKCIGSQVASFFKRLIDSSFGLLCRSLQTTMDWASVSSERCSSLQHVYSGEDVTSVAFSGHEQLYLVFLAASVVAVDMLYEITNYIPSLLTLRGDDYKSFISHLFSNVLNIILSFTPILNHVDDHDITKMVDMITMILNLSNDTLEQEEATRMLTALCDFLDNLSPTHVSLKIKLFGCIATFVNALLGSYVHSDQLEQVNRAYVQVIEKSIGKLICCVFSTVQDEDLISDLAAALLHVVFVDIEDISVAGLQFRQDIFRLQVLEAVQALGIQDFTSLVNSAFSDMQGIAVESSKGYNMITPIRTLFFALHAICIKCAATPGLPSM</sequence>
<accession>A8BM26</accession>
<dbReference type="VEuPathDB" id="GiardiaDB:GL50803_11712"/>